<accession>A0A6J4NMQ3</accession>
<keyword evidence="1" id="KW-0378">Hydrolase</keyword>
<feature type="non-terminal residue" evidence="1">
    <location>
        <position position="31"/>
    </location>
</feature>
<reference evidence="1" key="1">
    <citation type="submission" date="2020-02" db="EMBL/GenBank/DDBJ databases">
        <authorList>
            <person name="Meier V. D."/>
        </authorList>
    </citation>
    <scope>NUCLEOTIDE SEQUENCE</scope>
    <source>
        <strain evidence="1">AVDCRST_MAG66</strain>
    </source>
</reference>
<dbReference type="AlphaFoldDB" id="A0A6J4NMQ3"/>
<name>A0A6J4NMQ3_9PSEU</name>
<sequence length="31" mass="3132">MSTGPAGLPPHAPAACVRHPDRATGLSCTRC</sequence>
<dbReference type="GO" id="GO:0006508">
    <property type="term" value="P:proteolysis"/>
    <property type="evidence" value="ECO:0007669"/>
    <property type="project" value="UniProtKB-KW"/>
</dbReference>
<dbReference type="GO" id="GO:0008233">
    <property type="term" value="F:peptidase activity"/>
    <property type="evidence" value="ECO:0007669"/>
    <property type="project" value="UniProtKB-KW"/>
</dbReference>
<evidence type="ECO:0000313" key="1">
    <source>
        <dbReference type="EMBL" id="CAA9391980.1"/>
    </source>
</evidence>
<organism evidence="1">
    <name type="scientific">uncultured Pseudonocardia sp</name>
    <dbReference type="NCBI Taxonomy" id="211455"/>
    <lineage>
        <taxon>Bacteria</taxon>
        <taxon>Bacillati</taxon>
        <taxon>Actinomycetota</taxon>
        <taxon>Actinomycetes</taxon>
        <taxon>Pseudonocardiales</taxon>
        <taxon>Pseudonocardiaceae</taxon>
        <taxon>Pseudonocardia</taxon>
        <taxon>environmental samples</taxon>
    </lineage>
</organism>
<proteinExistence type="predicted"/>
<gene>
    <name evidence="1" type="ORF">AVDCRST_MAG66-1068</name>
</gene>
<keyword evidence="1" id="KW-0645">Protease</keyword>
<dbReference type="EMBL" id="CADCUS010000144">
    <property type="protein sequence ID" value="CAA9391980.1"/>
    <property type="molecule type" value="Genomic_DNA"/>
</dbReference>
<protein>
    <submittedName>
        <fullName evidence="1">FIG056164: rhomboid family serine protease</fullName>
    </submittedName>
</protein>